<dbReference type="Proteomes" id="UP001345013">
    <property type="component" value="Unassembled WGS sequence"/>
</dbReference>
<organism evidence="1 2">
    <name type="scientific">Lithohypha guttulata</name>
    <dbReference type="NCBI Taxonomy" id="1690604"/>
    <lineage>
        <taxon>Eukaryota</taxon>
        <taxon>Fungi</taxon>
        <taxon>Dikarya</taxon>
        <taxon>Ascomycota</taxon>
        <taxon>Pezizomycotina</taxon>
        <taxon>Eurotiomycetes</taxon>
        <taxon>Chaetothyriomycetidae</taxon>
        <taxon>Chaetothyriales</taxon>
        <taxon>Trichomeriaceae</taxon>
        <taxon>Lithohypha</taxon>
    </lineage>
</organism>
<comment type="caution">
    <text evidence="1">The sequence shown here is derived from an EMBL/GenBank/DDBJ whole genome shotgun (WGS) entry which is preliminary data.</text>
</comment>
<evidence type="ECO:0008006" key="3">
    <source>
        <dbReference type="Google" id="ProtNLM"/>
    </source>
</evidence>
<gene>
    <name evidence="1" type="ORF">LTR24_001526</name>
</gene>
<evidence type="ECO:0000313" key="2">
    <source>
        <dbReference type="Proteomes" id="UP001345013"/>
    </source>
</evidence>
<dbReference type="PANTHER" id="PTHR48100">
    <property type="entry name" value="BROAD-SPECIFICITY PHOSPHATASE YOR283W-RELATED"/>
    <property type="match status" value="1"/>
</dbReference>
<sequence>MFAELQDYPQMSSKVHIFRHAEGLHNLRQDARISDASLTERGFDVAEDLGRKYLQASTNSVSAIIASPLRRSIQTSLTAFPRILGSSHYPAGSGKGVKTDGVTMVLDPDLQEISDLPCNTGSPIDDLLVEFPELEPQLRGFTSNWFEKTGRLDPGSQAVAARKTRILESLWSTAERLRAATDSEKKKRTDIIMVTHEGIILQLVPNANIPLASFKTFTLTKSATGKILLQ</sequence>
<dbReference type="InterPro" id="IPR013078">
    <property type="entry name" value="His_Pase_superF_clade-1"/>
</dbReference>
<evidence type="ECO:0000313" key="1">
    <source>
        <dbReference type="EMBL" id="KAK5099125.1"/>
    </source>
</evidence>
<reference evidence="1 2" key="1">
    <citation type="submission" date="2023-08" db="EMBL/GenBank/DDBJ databases">
        <title>Black Yeasts Isolated from many extreme environments.</title>
        <authorList>
            <person name="Coleine C."/>
            <person name="Stajich J.E."/>
            <person name="Selbmann L."/>
        </authorList>
    </citation>
    <scope>NUCLEOTIDE SEQUENCE [LARGE SCALE GENOMIC DNA]</scope>
    <source>
        <strain evidence="1 2">CCFEE 5885</strain>
    </source>
</reference>
<dbReference type="CDD" id="cd07067">
    <property type="entry name" value="HP_PGM_like"/>
    <property type="match status" value="1"/>
</dbReference>
<dbReference type="SMART" id="SM00855">
    <property type="entry name" value="PGAM"/>
    <property type="match status" value="1"/>
</dbReference>
<name>A0ABR0KKV1_9EURO</name>
<dbReference type="EMBL" id="JAVRRG010000011">
    <property type="protein sequence ID" value="KAK5099125.1"/>
    <property type="molecule type" value="Genomic_DNA"/>
</dbReference>
<dbReference type="Gene3D" id="3.40.50.1240">
    <property type="entry name" value="Phosphoglycerate mutase-like"/>
    <property type="match status" value="1"/>
</dbReference>
<keyword evidence="2" id="KW-1185">Reference proteome</keyword>
<protein>
    <recommendedName>
        <fullName evidence="3">Phosphoglycerate mutase</fullName>
    </recommendedName>
</protein>
<dbReference type="PANTHER" id="PTHR48100:SF54">
    <property type="entry name" value="PHOSPHATASE SPAC5H10.03-RELATED"/>
    <property type="match status" value="1"/>
</dbReference>
<dbReference type="InterPro" id="IPR029033">
    <property type="entry name" value="His_PPase_superfam"/>
</dbReference>
<accession>A0ABR0KKV1</accession>
<dbReference type="InterPro" id="IPR050275">
    <property type="entry name" value="PGM_Phosphatase"/>
</dbReference>
<proteinExistence type="predicted"/>
<dbReference type="SUPFAM" id="SSF53254">
    <property type="entry name" value="Phosphoglycerate mutase-like"/>
    <property type="match status" value="1"/>
</dbReference>
<dbReference type="Pfam" id="PF00300">
    <property type="entry name" value="His_Phos_1"/>
    <property type="match status" value="1"/>
</dbReference>